<dbReference type="RefSeq" id="WP_377335583.1">
    <property type="nucleotide sequence ID" value="NZ_JBHSGB010000015.1"/>
</dbReference>
<dbReference type="PANTHER" id="PTHR48081:SF30">
    <property type="entry name" value="ACETYL-HYDROLASE LIPR-RELATED"/>
    <property type="match status" value="1"/>
</dbReference>
<dbReference type="Gene3D" id="3.40.50.1820">
    <property type="entry name" value="alpha/beta hydrolase"/>
    <property type="match status" value="1"/>
</dbReference>
<evidence type="ECO:0000313" key="5">
    <source>
        <dbReference type="EMBL" id="MFC4656480.1"/>
    </source>
</evidence>
<sequence length="353" mass="38164">MQHFFVKNQRSAAQILRHWLVLPAMLALLSLSGTALAQEVVTLAKDKVWTKAGQTELKLDIYKAVSTQDKAPVLIIYHGGGWLVNTKSIMDSTAQYLAGHSGLLVVNTDYRLLSADGNSTTMNQTVEDALGAVAWVKQHIAEYGGDPSRIAVTGDSAGGHLAAMVVLSADKLSQQGFSKGPTGYKPSYIPDGKTAEQLDVTVQAAVISYGALDLSSPGFANFETAENCFWKWGNAEPRGIFGPAISRAKNPEYYAALSPVSLIPDAKVRQLPAQFVHVGSKDQLTTPELASSYVDKLHAAGQQAELKIYPGYNHAYLDNGCNEFLGHCFDRDAPVVLNDMIAFLQRELAVKPQ</sequence>
<dbReference type="Pfam" id="PF07859">
    <property type="entry name" value="Abhydrolase_3"/>
    <property type="match status" value="1"/>
</dbReference>
<dbReference type="InterPro" id="IPR013094">
    <property type="entry name" value="AB_hydrolase_3"/>
</dbReference>
<dbReference type="SUPFAM" id="SSF53474">
    <property type="entry name" value="alpha/beta-Hydrolases"/>
    <property type="match status" value="1"/>
</dbReference>
<keyword evidence="3" id="KW-0732">Signal</keyword>
<dbReference type="GO" id="GO:0016787">
    <property type="term" value="F:hydrolase activity"/>
    <property type="evidence" value="ECO:0007669"/>
    <property type="project" value="UniProtKB-KW"/>
</dbReference>
<keyword evidence="6" id="KW-1185">Reference proteome</keyword>
<feature type="signal peptide" evidence="3">
    <location>
        <begin position="1"/>
        <end position="37"/>
    </location>
</feature>
<evidence type="ECO:0000256" key="3">
    <source>
        <dbReference type="SAM" id="SignalP"/>
    </source>
</evidence>
<accession>A0ABV9JQJ6</accession>
<evidence type="ECO:0000256" key="2">
    <source>
        <dbReference type="ARBA" id="ARBA00022801"/>
    </source>
</evidence>
<name>A0ABV9JQJ6_9GAMM</name>
<dbReference type="EMBL" id="JBHSGB010000015">
    <property type="protein sequence ID" value="MFC4656480.1"/>
    <property type="molecule type" value="Genomic_DNA"/>
</dbReference>
<protein>
    <submittedName>
        <fullName evidence="5">Alpha/beta hydrolase</fullName>
    </submittedName>
</protein>
<proteinExistence type="inferred from homology"/>
<gene>
    <name evidence="5" type="ORF">ACFO3I_15790</name>
</gene>
<evidence type="ECO:0000313" key="6">
    <source>
        <dbReference type="Proteomes" id="UP001595962"/>
    </source>
</evidence>
<comment type="similarity">
    <text evidence="1">Belongs to the 'GDXG' lipolytic enzyme family.</text>
</comment>
<organism evidence="5 6">
    <name type="scientific">Rheinheimera marina</name>
    <dbReference type="NCBI Taxonomy" id="1774958"/>
    <lineage>
        <taxon>Bacteria</taxon>
        <taxon>Pseudomonadati</taxon>
        <taxon>Pseudomonadota</taxon>
        <taxon>Gammaproteobacteria</taxon>
        <taxon>Chromatiales</taxon>
        <taxon>Chromatiaceae</taxon>
        <taxon>Rheinheimera</taxon>
    </lineage>
</organism>
<evidence type="ECO:0000256" key="1">
    <source>
        <dbReference type="ARBA" id="ARBA00010515"/>
    </source>
</evidence>
<dbReference type="PANTHER" id="PTHR48081">
    <property type="entry name" value="AB HYDROLASE SUPERFAMILY PROTEIN C4A8.06C"/>
    <property type="match status" value="1"/>
</dbReference>
<feature type="chain" id="PRO_5047539645" evidence="3">
    <location>
        <begin position="38"/>
        <end position="353"/>
    </location>
</feature>
<evidence type="ECO:0000259" key="4">
    <source>
        <dbReference type="Pfam" id="PF07859"/>
    </source>
</evidence>
<dbReference type="InterPro" id="IPR029058">
    <property type="entry name" value="AB_hydrolase_fold"/>
</dbReference>
<reference evidence="6" key="1">
    <citation type="journal article" date="2019" name="Int. J. Syst. Evol. Microbiol.">
        <title>The Global Catalogue of Microorganisms (GCM) 10K type strain sequencing project: providing services to taxonomists for standard genome sequencing and annotation.</title>
        <authorList>
            <consortium name="The Broad Institute Genomics Platform"/>
            <consortium name="The Broad Institute Genome Sequencing Center for Infectious Disease"/>
            <person name="Wu L."/>
            <person name="Ma J."/>
        </authorList>
    </citation>
    <scope>NUCLEOTIDE SEQUENCE [LARGE SCALE GENOMIC DNA]</scope>
    <source>
        <strain evidence="6">DT28</strain>
    </source>
</reference>
<comment type="caution">
    <text evidence="5">The sequence shown here is derived from an EMBL/GenBank/DDBJ whole genome shotgun (WGS) entry which is preliminary data.</text>
</comment>
<keyword evidence="2 5" id="KW-0378">Hydrolase</keyword>
<dbReference type="InterPro" id="IPR050300">
    <property type="entry name" value="GDXG_lipolytic_enzyme"/>
</dbReference>
<feature type="domain" description="Alpha/beta hydrolase fold-3" evidence="4">
    <location>
        <begin position="74"/>
        <end position="317"/>
    </location>
</feature>
<dbReference type="Proteomes" id="UP001595962">
    <property type="component" value="Unassembled WGS sequence"/>
</dbReference>